<evidence type="ECO:0000313" key="3">
    <source>
        <dbReference type="Proteomes" id="UP000799302"/>
    </source>
</evidence>
<keyword evidence="3" id="KW-1185">Reference proteome</keyword>
<sequence>MFHVASRKSRKNFRLVTNHFEQAAVRDTNSQKRTITFELGRRQVWFHLQLGTAKVVQRFNISFFRVTLVSQTEPFPPSPTNPTAILTRPAFRQLLDRSFPFPRPHSPETVRNKHNT</sequence>
<reference evidence="2" key="1">
    <citation type="journal article" date="2020" name="Stud. Mycol.">
        <title>101 Dothideomycetes genomes: a test case for predicting lifestyles and emergence of pathogens.</title>
        <authorList>
            <person name="Haridas S."/>
            <person name="Albert R."/>
            <person name="Binder M."/>
            <person name="Bloem J."/>
            <person name="Labutti K."/>
            <person name="Salamov A."/>
            <person name="Andreopoulos B."/>
            <person name="Baker S."/>
            <person name="Barry K."/>
            <person name="Bills G."/>
            <person name="Bluhm B."/>
            <person name="Cannon C."/>
            <person name="Castanera R."/>
            <person name="Culley D."/>
            <person name="Daum C."/>
            <person name="Ezra D."/>
            <person name="Gonzalez J."/>
            <person name="Henrissat B."/>
            <person name="Kuo A."/>
            <person name="Liang C."/>
            <person name="Lipzen A."/>
            <person name="Lutzoni F."/>
            <person name="Magnuson J."/>
            <person name="Mondo S."/>
            <person name="Nolan M."/>
            <person name="Ohm R."/>
            <person name="Pangilinan J."/>
            <person name="Park H.-J."/>
            <person name="Ramirez L."/>
            <person name="Alfaro M."/>
            <person name="Sun H."/>
            <person name="Tritt A."/>
            <person name="Yoshinaga Y."/>
            <person name="Zwiers L.-H."/>
            <person name="Turgeon B."/>
            <person name="Goodwin S."/>
            <person name="Spatafora J."/>
            <person name="Crous P."/>
            <person name="Grigoriev I."/>
        </authorList>
    </citation>
    <scope>NUCLEOTIDE SEQUENCE</scope>
    <source>
        <strain evidence="2">CBS 115976</strain>
    </source>
</reference>
<organism evidence="2 3">
    <name type="scientific">Microthyrium microscopicum</name>
    <dbReference type="NCBI Taxonomy" id="703497"/>
    <lineage>
        <taxon>Eukaryota</taxon>
        <taxon>Fungi</taxon>
        <taxon>Dikarya</taxon>
        <taxon>Ascomycota</taxon>
        <taxon>Pezizomycotina</taxon>
        <taxon>Dothideomycetes</taxon>
        <taxon>Dothideomycetes incertae sedis</taxon>
        <taxon>Microthyriales</taxon>
        <taxon>Microthyriaceae</taxon>
        <taxon>Microthyrium</taxon>
    </lineage>
</organism>
<gene>
    <name evidence="2" type="ORF">BT63DRAFT_261266</name>
</gene>
<evidence type="ECO:0000256" key="1">
    <source>
        <dbReference type="SAM" id="MobiDB-lite"/>
    </source>
</evidence>
<protein>
    <submittedName>
        <fullName evidence="2">Uncharacterized protein</fullName>
    </submittedName>
</protein>
<feature type="compositionally biased region" description="Basic and acidic residues" evidence="1">
    <location>
        <begin position="105"/>
        <end position="116"/>
    </location>
</feature>
<dbReference type="AlphaFoldDB" id="A0A6A6UCY9"/>
<accession>A0A6A6UCY9</accession>
<dbReference type="EMBL" id="MU004235">
    <property type="protein sequence ID" value="KAF2669451.1"/>
    <property type="molecule type" value="Genomic_DNA"/>
</dbReference>
<dbReference type="Proteomes" id="UP000799302">
    <property type="component" value="Unassembled WGS sequence"/>
</dbReference>
<evidence type="ECO:0000313" key="2">
    <source>
        <dbReference type="EMBL" id="KAF2669451.1"/>
    </source>
</evidence>
<name>A0A6A6UCY9_9PEZI</name>
<feature type="region of interest" description="Disordered" evidence="1">
    <location>
        <begin position="97"/>
        <end position="116"/>
    </location>
</feature>
<proteinExistence type="predicted"/>